<dbReference type="InParanoid" id="A0A7M7LU08"/>
<keyword evidence="3" id="KW-1185">Reference proteome</keyword>
<dbReference type="AlphaFoldDB" id="A0A7M7LU08"/>
<dbReference type="GeneID" id="105446800"/>
<dbReference type="EnsemblMetazoa" id="XM_011684072">
    <property type="protein sequence ID" value="XP_011682374"/>
    <property type="gene ID" value="LOC105446800"/>
</dbReference>
<feature type="compositionally biased region" description="Polar residues" evidence="1">
    <location>
        <begin position="1"/>
        <end position="12"/>
    </location>
</feature>
<feature type="compositionally biased region" description="Polar residues" evidence="1">
    <location>
        <begin position="93"/>
        <end position="132"/>
    </location>
</feature>
<dbReference type="KEGG" id="spu:105446800"/>
<evidence type="ECO:0000313" key="2">
    <source>
        <dbReference type="EnsemblMetazoa" id="XP_011682374"/>
    </source>
</evidence>
<protein>
    <submittedName>
        <fullName evidence="2">Uncharacterized protein</fullName>
    </submittedName>
</protein>
<name>A0A7M7LU08_STRPU</name>
<feature type="region of interest" description="Disordered" evidence="1">
    <location>
        <begin position="1"/>
        <end position="139"/>
    </location>
</feature>
<reference evidence="2" key="2">
    <citation type="submission" date="2021-01" db="UniProtKB">
        <authorList>
            <consortium name="EnsemblMetazoa"/>
        </authorList>
    </citation>
    <scope>IDENTIFICATION</scope>
</reference>
<reference evidence="3" key="1">
    <citation type="submission" date="2015-02" db="EMBL/GenBank/DDBJ databases">
        <title>Genome sequencing for Strongylocentrotus purpuratus.</title>
        <authorList>
            <person name="Murali S."/>
            <person name="Liu Y."/>
            <person name="Vee V."/>
            <person name="English A."/>
            <person name="Wang M."/>
            <person name="Skinner E."/>
            <person name="Han Y."/>
            <person name="Muzny D.M."/>
            <person name="Worley K.C."/>
            <person name="Gibbs R.A."/>
        </authorList>
    </citation>
    <scope>NUCLEOTIDE SEQUENCE</scope>
</reference>
<evidence type="ECO:0000313" key="3">
    <source>
        <dbReference type="Proteomes" id="UP000007110"/>
    </source>
</evidence>
<feature type="compositionally biased region" description="Basic and acidic residues" evidence="1">
    <location>
        <begin position="268"/>
        <end position="284"/>
    </location>
</feature>
<feature type="compositionally biased region" description="Basic and acidic residues" evidence="1">
    <location>
        <begin position="13"/>
        <end position="22"/>
    </location>
</feature>
<accession>A0A7M7LU08</accession>
<dbReference type="RefSeq" id="XP_011682374.2">
    <property type="nucleotide sequence ID" value="XM_011684072.2"/>
</dbReference>
<feature type="compositionally biased region" description="Polar residues" evidence="1">
    <location>
        <begin position="286"/>
        <end position="304"/>
    </location>
</feature>
<feature type="compositionally biased region" description="Low complexity" evidence="1">
    <location>
        <begin position="41"/>
        <end position="51"/>
    </location>
</feature>
<feature type="region of interest" description="Disordered" evidence="1">
    <location>
        <begin position="268"/>
        <end position="310"/>
    </location>
</feature>
<proteinExistence type="predicted"/>
<dbReference type="Proteomes" id="UP000007110">
    <property type="component" value="Unassembled WGS sequence"/>
</dbReference>
<organism evidence="2 3">
    <name type="scientific">Strongylocentrotus purpuratus</name>
    <name type="common">Purple sea urchin</name>
    <dbReference type="NCBI Taxonomy" id="7668"/>
    <lineage>
        <taxon>Eukaryota</taxon>
        <taxon>Metazoa</taxon>
        <taxon>Echinodermata</taxon>
        <taxon>Eleutherozoa</taxon>
        <taxon>Echinozoa</taxon>
        <taxon>Echinoidea</taxon>
        <taxon>Euechinoidea</taxon>
        <taxon>Echinacea</taxon>
        <taxon>Camarodonta</taxon>
        <taxon>Echinidea</taxon>
        <taxon>Strongylocentrotidae</taxon>
        <taxon>Strongylocentrotus</taxon>
    </lineage>
</organism>
<sequence length="310" mass="32916">MTSEQDNGNTIGKQDHHQKCPDEAALQQPRPEQQPDPGQQPGPAQLQVGPPEHAPPVGPYPNQGQAIADQPQGMMPPDFNQGSPAGPYPPQGYSGNNNQGYPQAIQTQPQTDSPGYNQENPQVIQTQPQSSSEKYDLEGPSVGVKLGDEDACISAEVECGEASKMICSGFTELILAGPKAGCNIVMGEESEVGCDLTLCGASCICGRCLCTLGLGFETVAPCSALWESIQGGCEEKPNVELMGLGITTDEGFVVNLFGSAIGYVDRDKRQERKDEKEEKRRQKEQAISQPEGQGVQTGVTNNGASVEDAI</sequence>
<evidence type="ECO:0000256" key="1">
    <source>
        <dbReference type="SAM" id="MobiDB-lite"/>
    </source>
</evidence>